<dbReference type="Pfam" id="PF01094">
    <property type="entry name" value="ANF_receptor"/>
    <property type="match status" value="1"/>
</dbReference>
<comment type="caution">
    <text evidence="10">The sequence shown here is derived from an EMBL/GenBank/DDBJ whole genome shotgun (WGS) entry which is preliminary data.</text>
</comment>
<evidence type="ECO:0000256" key="1">
    <source>
        <dbReference type="ARBA" id="ARBA00004479"/>
    </source>
</evidence>
<evidence type="ECO:0000259" key="9">
    <source>
        <dbReference type="Pfam" id="PF01094"/>
    </source>
</evidence>
<keyword evidence="3 8" id="KW-0732">Signal</keyword>
<reference evidence="10 11" key="1">
    <citation type="submission" date="2024-11" db="EMBL/GenBank/DDBJ databases">
        <title>Adaptive evolution of stress response genes in parasites aligns with host niche diversity.</title>
        <authorList>
            <person name="Hahn C."/>
            <person name="Resl P."/>
        </authorList>
    </citation>
    <scope>NUCLEOTIDE SEQUENCE [LARGE SCALE GENOMIC DNA]</scope>
    <source>
        <strain evidence="10">EGGRZ-B1_66</strain>
        <tissue evidence="10">Body</tissue>
    </source>
</reference>
<sequence>MHWLLTLWIVASLCDSSVSYFGMGQFQCGLERPRNSFKIGILAPFNPKLIWSEARKPSVKAPFPLYIQPAAMLALEDARREGLSINVSLVWGDTRCNVQSALDRLFEMILDNPVNALIGPLCTSSLAAVNRVAGHRFRLPIVTTLGYELEFGNKTEYPLLTRIGGHYGSMDGLFPSMFRIFGFAPRNYTNLVIMHVKDRASSNPDSAKPYFYASKAIINFEWKHKFQAMIVDLADIRAKLQLASSMARVVILCAPMDVIKTFMMEAHRLGYTKGDYVFLAMEVFRT</sequence>
<dbReference type="InterPro" id="IPR001170">
    <property type="entry name" value="ANPR/GUC"/>
</dbReference>
<name>A0ABD2QF28_9PLAT</name>
<evidence type="ECO:0000256" key="3">
    <source>
        <dbReference type="ARBA" id="ARBA00022729"/>
    </source>
</evidence>
<keyword evidence="4" id="KW-1133">Transmembrane helix</keyword>
<dbReference type="PANTHER" id="PTHR44755:SF8">
    <property type="entry name" value="RECEPTOR LIGAND BINDING REGION DOMAIN-CONTAINING PROTEIN"/>
    <property type="match status" value="1"/>
</dbReference>
<dbReference type="GO" id="GO:0016020">
    <property type="term" value="C:membrane"/>
    <property type="evidence" value="ECO:0007669"/>
    <property type="project" value="UniProtKB-SubCell"/>
</dbReference>
<accession>A0ABD2QF28</accession>
<feature type="chain" id="PRO_5044778642" evidence="8">
    <location>
        <begin position="20"/>
        <end position="286"/>
    </location>
</feature>
<feature type="domain" description="Receptor ligand binding region" evidence="9">
    <location>
        <begin position="68"/>
        <end position="164"/>
    </location>
</feature>
<keyword evidence="11" id="KW-1185">Reference proteome</keyword>
<evidence type="ECO:0000256" key="4">
    <source>
        <dbReference type="ARBA" id="ARBA00022989"/>
    </source>
</evidence>
<keyword evidence="2" id="KW-0812">Transmembrane</keyword>
<feature type="signal peptide" evidence="8">
    <location>
        <begin position="1"/>
        <end position="19"/>
    </location>
</feature>
<dbReference type="PANTHER" id="PTHR44755">
    <property type="entry name" value="NATRIURETIC PEPTIDE RECEPTOR 3-RELATED"/>
    <property type="match status" value="1"/>
</dbReference>
<evidence type="ECO:0000313" key="10">
    <source>
        <dbReference type="EMBL" id="KAL3318150.1"/>
    </source>
</evidence>
<keyword evidence="5" id="KW-0472">Membrane</keyword>
<comment type="subcellular location">
    <subcellularLocation>
        <location evidence="1">Membrane</location>
        <topology evidence="1">Single-pass type I membrane protein</topology>
    </subcellularLocation>
</comment>
<organism evidence="10 11">
    <name type="scientific">Cichlidogyrus casuarinus</name>
    <dbReference type="NCBI Taxonomy" id="1844966"/>
    <lineage>
        <taxon>Eukaryota</taxon>
        <taxon>Metazoa</taxon>
        <taxon>Spiralia</taxon>
        <taxon>Lophotrochozoa</taxon>
        <taxon>Platyhelminthes</taxon>
        <taxon>Monogenea</taxon>
        <taxon>Monopisthocotylea</taxon>
        <taxon>Dactylogyridea</taxon>
        <taxon>Ancyrocephalidae</taxon>
        <taxon>Cichlidogyrus</taxon>
    </lineage>
</organism>
<evidence type="ECO:0000256" key="8">
    <source>
        <dbReference type="SAM" id="SignalP"/>
    </source>
</evidence>
<dbReference type="InterPro" id="IPR052612">
    <property type="entry name" value="ANP_Clearance_Receptor"/>
</dbReference>
<evidence type="ECO:0000256" key="5">
    <source>
        <dbReference type="ARBA" id="ARBA00023136"/>
    </source>
</evidence>
<keyword evidence="7" id="KW-0325">Glycoprotein</keyword>
<protein>
    <submittedName>
        <fullName evidence="10">Nitrogen permease regulator 2</fullName>
    </submittedName>
</protein>
<evidence type="ECO:0000313" key="11">
    <source>
        <dbReference type="Proteomes" id="UP001626550"/>
    </source>
</evidence>
<dbReference type="InterPro" id="IPR001828">
    <property type="entry name" value="ANF_lig-bd_rcpt"/>
</dbReference>
<dbReference type="PRINTS" id="PR00255">
    <property type="entry name" value="NATPEPTIDER"/>
</dbReference>
<dbReference type="Gene3D" id="3.40.50.2300">
    <property type="match status" value="2"/>
</dbReference>
<dbReference type="AlphaFoldDB" id="A0ABD2QF28"/>
<dbReference type="SUPFAM" id="SSF53822">
    <property type="entry name" value="Periplasmic binding protein-like I"/>
    <property type="match status" value="1"/>
</dbReference>
<evidence type="ECO:0000256" key="7">
    <source>
        <dbReference type="ARBA" id="ARBA00023180"/>
    </source>
</evidence>
<gene>
    <name evidence="10" type="primary">NPR2_3</name>
    <name evidence="10" type="ORF">Ciccas_003183</name>
</gene>
<dbReference type="EMBL" id="JBJKFK010000281">
    <property type="protein sequence ID" value="KAL3318150.1"/>
    <property type="molecule type" value="Genomic_DNA"/>
</dbReference>
<dbReference type="InterPro" id="IPR028082">
    <property type="entry name" value="Peripla_BP_I"/>
</dbReference>
<evidence type="ECO:0000256" key="2">
    <source>
        <dbReference type="ARBA" id="ARBA00022692"/>
    </source>
</evidence>
<evidence type="ECO:0000256" key="6">
    <source>
        <dbReference type="ARBA" id="ARBA00023170"/>
    </source>
</evidence>
<dbReference type="Proteomes" id="UP001626550">
    <property type="component" value="Unassembled WGS sequence"/>
</dbReference>
<keyword evidence="6" id="KW-0675">Receptor</keyword>
<proteinExistence type="predicted"/>